<dbReference type="OrthoDB" id="4505438at2759"/>
<reference evidence="2" key="1">
    <citation type="journal article" date="2020" name="Stud. Mycol.">
        <title>101 Dothideomycetes genomes: A test case for predicting lifestyles and emergence of pathogens.</title>
        <authorList>
            <person name="Haridas S."/>
            <person name="Albert R."/>
            <person name="Binder M."/>
            <person name="Bloem J."/>
            <person name="LaButti K."/>
            <person name="Salamov A."/>
            <person name="Andreopoulos B."/>
            <person name="Baker S."/>
            <person name="Barry K."/>
            <person name="Bills G."/>
            <person name="Bluhm B."/>
            <person name="Cannon C."/>
            <person name="Castanera R."/>
            <person name="Culley D."/>
            <person name="Daum C."/>
            <person name="Ezra D."/>
            <person name="Gonzalez J."/>
            <person name="Henrissat B."/>
            <person name="Kuo A."/>
            <person name="Liang C."/>
            <person name="Lipzen A."/>
            <person name="Lutzoni F."/>
            <person name="Magnuson J."/>
            <person name="Mondo S."/>
            <person name="Nolan M."/>
            <person name="Ohm R."/>
            <person name="Pangilinan J."/>
            <person name="Park H.-J."/>
            <person name="Ramirez L."/>
            <person name="Alfaro M."/>
            <person name="Sun H."/>
            <person name="Tritt A."/>
            <person name="Yoshinaga Y."/>
            <person name="Zwiers L.-H."/>
            <person name="Turgeon B."/>
            <person name="Goodwin S."/>
            <person name="Spatafora J."/>
            <person name="Crous P."/>
            <person name="Grigoriev I."/>
        </authorList>
    </citation>
    <scope>NUCLEOTIDE SEQUENCE [LARGE SCALE GENOMIC DNA]</scope>
    <source>
        <strain evidence="2">CBS 304.66</strain>
    </source>
</reference>
<feature type="non-terminal residue" evidence="1">
    <location>
        <position position="54"/>
    </location>
</feature>
<gene>
    <name evidence="1" type="ORF">CC78DRAFT_441348</name>
</gene>
<name>A0A9P4K0F2_9PLEO</name>
<evidence type="ECO:0000313" key="1">
    <source>
        <dbReference type="EMBL" id="KAF2259160.1"/>
    </source>
</evidence>
<evidence type="ECO:0000313" key="2">
    <source>
        <dbReference type="Proteomes" id="UP000800093"/>
    </source>
</evidence>
<organism evidence="1 2">
    <name type="scientific">Lojkania enalia</name>
    <dbReference type="NCBI Taxonomy" id="147567"/>
    <lineage>
        <taxon>Eukaryota</taxon>
        <taxon>Fungi</taxon>
        <taxon>Dikarya</taxon>
        <taxon>Ascomycota</taxon>
        <taxon>Pezizomycotina</taxon>
        <taxon>Dothideomycetes</taxon>
        <taxon>Pleosporomycetidae</taxon>
        <taxon>Pleosporales</taxon>
        <taxon>Pleosporales incertae sedis</taxon>
        <taxon>Lojkania</taxon>
    </lineage>
</organism>
<keyword evidence="2" id="KW-1185">Reference proteome</keyword>
<dbReference type="EMBL" id="ML986719">
    <property type="protein sequence ID" value="KAF2259160.1"/>
    <property type="molecule type" value="Genomic_DNA"/>
</dbReference>
<accession>A0A9P4K0F2</accession>
<sequence>LSTGSGRGGTCSVCDHLNNEHQYETCTAGGCKKKWKICKAGGQWRLCKECRDHP</sequence>
<dbReference type="AlphaFoldDB" id="A0A9P4K0F2"/>
<comment type="caution">
    <text evidence="1">The sequence shown here is derived from an EMBL/GenBank/DDBJ whole genome shotgun (WGS) entry which is preliminary data.</text>
</comment>
<dbReference type="Proteomes" id="UP000800093">
    <property type="component" value="Unassembled WGS sequence"/>
</dbReference>
<feature type="non-terminal residue" evidence="1">
    <location>
        <position position="1"/>
    </location>
</feature>
<proteinExistence type="predicted"/>
<protein>
    <submittedName>
        <fullName evidence="1">Uncharacterized protein</fullName>
    </submittedName>
</protein>